<feature type="compositionally biased region" description="Low complexity" evidence="5">
    <location>
        <begin position="1"/>
        <end position="12"/>
    </location>
</feature>
<dbReference type="GO" id="GO:0005778">
    <property type="term" value="C:peroxisomal membrane"/>
    <property type="evidence" value="ECO:0007669"/>
    <property type="project" value="UniProtKB-SubCell"/>
</dbReference>
<evidence type="ECO:0000256" key="2">
    <source>
        <dbReference type="ARBA" id="ARBA00023136"/>
    </source>
</evidence>
<comment type="subcellular location">
    <subcellularLocation>
        <location evidence="4">Peroxisome membrane</location>
    </subcellularLocation>
</comment>
<keyword evidence="3" id="KW-0576">Peroxisome</keyword>
<dbReference type="InterPro" id="IPR008733">
    <property type="entry name" value="PEX11"/>
</dbReference>
<dbReference type="GO" id="GO:0016559">
    <property type="term" value="P:peroxisome fission"/>
    <property type="evidence" value="ECO:0007669"/>
    <property type="project" value="InterPro"/>
</dbReference>
<feature type="region of interest" description="Disordered" evidence="5">
    <location>
        <begin position="1"/>
        <end position="56"/>
    </location>
</feature>
<evidence type="ECO:0000313" key="6">
    <source>
        <dbReference type="EMBL" id="KAK0498482.1"/>
    </source>
</evidence>
<protein>
    <submittedName>
        <fullName evidence="6">Uncharacterized protein</fullName>
    </submittedName>
</protein>
<dbReference type="AlphaFoldDB" id="A0AA39Q8Y8"/>
<evidence type="ECO:0000256" key="3">
    <source>
        <dbReference type="ARBA" id="ARBA00023140"/>
    </source>
</evidence>
<comment type="caution">
    <text evidence="6">The sequence shown here is derived from an EMBL/GenBank/DDBJ whole genome shotgun (WGS) entry which is preliminary data.</text>
</comment>
<evidence type="ECO:0000313" key="7">
    <source>
        <dbReference type="Proteomes" id="UP001175228"/>
    </source>
</evidence>
<dbReference type="PANTHER" id="PTHR12652">
    <property type="entry name" value="PEROXISOMAL BIOGENESIS FACTOR 11"/>
    <property type="match status" value="1"/>
</dbReference>
<dbReference type="Pfam" id="PF05648">
    <property type="entry name" value="PEX11"/>
    <property type="match status" value="1"/>
</dbReference>
<proteinExistence type="predicted"/>
<keyword evidence="7" id="KW-1185">Reference proteome</keyword>
<gene>
    <name evidence="6" type="ORF">EDD18DRAFT_90642</name>
</gene>
<dbReference type="EMBL" id="JAUEPU010000011">
    <property type="protein sequence ID" value="KAK0498482.1"/>
    <property type="molecule type" value="Genomic_DNA"/>
</dbReference>
<reference evidence="6" key="1">
    <citation type="submission" date="2023-06" db="EMBL/GenBank/DDBJ databases">
        <authorList>
            <consortium name="Lawrence Berkeley National Laboratory"/>
            <person name="Ahrendt S."/>
            <person name="Sahu N."/>
            <person name="Indic B."/>
            <person name="Wong-Bajracharya J."/>
            <person name="Merenyi Z."/>
            <person name="Ke H.-M."/>
            <person name="Monk M."/>
            <person name="Kocsube S."/>
            <person name="Drula E."/>
            <person name="Lipzen A."/>
            <person name="Balint B."/>
            <person name="Henrissat B."/>
            <person name="Andreopoulos B."/>
            <person name="Martin F.M."/>
            <person name="Harder C.B."/>
            <person name="Rigling D."/>
            <person name="Ford K.L."/>
            <person name="Foster G.D."/>
            <person name="Pangilinan J."/>
            <person name="Papanicolaou A."/>
            <person name="Barry K."/>
            <person name="LaButti K."/>
            <person name="Viragh M."/>
            <person name="Koriabine M."/>
            <person name="Yan M."/>
            <person name="Riley R."/>
            <person name="Champramary S."/>
            <person name="Plett K.L."/>
            <person name="Tsai I.J."/>
            <person name="Slot J."/>
            <person name="Sipos G."/>
            <person name="Plett J."/>
            <person name="Nagy L.G."/>
            <person name="Grigoriev I.V."/>
        </authorList>
    </citation>
    <scope>NUCLEOTIDE SEQUENCE</scope>
    <source>
        <strain evidence="6">HWK02</strain>
    </source>
</reference>
<dbReference type="Proteomes" id="UP001175228">
    <property type="component" value="Unassembled WGS sequence"/>
</dbReference>
<dbReference type="PANTHER" id="PTHR12652:SF19">
    <property type="entry name" value="PEROXISOMAL BIOGENESIS FACTOR 11"/>
    <property type="match status" value="1"/>
</dbReference>
<evidence type="ECO:0000256" key="1">
    <source>
        <dbReference type="ARBA" id="ARBA00022593"/>
    </source>
</evidence>
<keyword evidence="2" id="KW-0472">Membrane</keyword>
<organism evidence="6 7">
    <name type="scientific">Armillaria luteobubalina</name>
    <dbReference type="NCBI Taxonomy" id="153913"/>
    <lineage>
        <taxon>Eukaryota</taxon>
        <taxon>Fungi</taxon>
        <taxon>Dikarya</taxon>
        <taxon>Basidiomycota</taxon>
        <taxon>Agaricomycotina</taxon>
        <taxon>Agaricomycetes</taxon>
        <taxon>Agaricomycetidae</taxon>
        <taxon>Agaricales</taxon>
        <taxon>Marasmiineae</taxon>
        <taxon>Physalacriaceae</taxon>
        <taxon>Armillaria</taxon>
    </lineage>
</organism>
<accession>A0AA39Q8Y8</accession>
<keyword evidence="1" id="KW-0962">Peroxisome biogenesis</keyword>
<feature type="compositionally biased region" description="Polar residues" evidence="5">
    <location>
        <begin position="21"/>
        <end position="38"/>
    </location>
</feature>
<evidence type="ECO:0000256" key="4">
    <source>
        <dbReference type="ARBA" id="ARBA00046271"/>
    </source>
</evidence>
<name>A0AA39Q8Y8_9AGAR</name>
<evidence type="ECO:0000256" key="5">
    <source>
        <dbReference type="SAM" id="MobiDB-lite"/>
    </source>
</evidence>
<sequence>MSSISFPSSSPSHDTDDDGQFYSSVYDTSASFTMNPLSSHPPRTPRTSVVSSSSHHRYGSSICIEKAEEEEQQQEDAKPEVDIDYVDDDSDKMKEAEKRILREEIWREMLLTSNGRDKAFKLIQYSIRMYLYFHKSFTGRLLRGGTRSPWEQGLVKRLESTVSGFSFTRKLLLLFNWLTPLTAIMAQNSAPVPFSASSSKVKPSQPLVHAILHAPPPVLLELVSAFADDTYALSLIGLLGKRTGERAGKFADWCWLLSTLVGLVENGVERQMIGGLQSEVESRLYKESMSGATAKSKPKISKIDEKELERLQKQDYWLQITRAKLAMDLIFVSYDLFHFKRGREPVKAFTGLMAAILSSAKLFDRHKNSLAKALSVTL</sequence>